<sequence>MNPWDDITPSTKLQWTPCYEKVFPALHIQCARLAVPLDYSNPLSGPQVAIAMVLIPAKNMSVAKQPLLINPGGPGGSGVLAGLSLGPAIQTIVGEDRAVIGFDPRGVGYTTPQADCWATPPSEGCGSGSDDGDGDGECEGDVYKGFAHRVEWLSQNAAFGGVNSSNVAVKFLDAGERAVNRLCTEQDRVRGGKSVLGFAATENVARDMVRIVERWDEWVDDMQREGTETKREMRGKLVYWGFSYGTYLGATFARMFPERVGRVMLDGVVDADYYVSDMWDESLADADRVLDAFFRGCAEVGKECAFYREGDDADTIKARYDGVLQKLDDYPITFTHPEHFYPVVLRREFLHQLTFMTLYSPTRGFIGLARLLDILAEGEYSTLGPMFADLQIYCRLPGTKATRAGYEAQRAIMCGDKTKPVNLTIPEIWEHFDTMTAFSRFGDIWTQLLLQCDGWDIYPPRSESVPAWGGDKTPIETAFPVLFLSNTFDPVTPLRAAVKMALRFKDAGLLEQHAEGHCTIAVVSRCTAKVVRDYLIHGKVPPAPVVKGDGFTEGEWMTCEADERPWRGVSGMDVDEEDEKLVEALQTVRDVMGAMPRGGPAMEEVKGVSEGVLKLLR</sequence>
<dbReference type="Gene3D" id="3.40.50.1820">
    <property type="entry name" value="alpha/beta hydrolase"/>
    <property type="match status" value="1"/>
</dbReference>
<evidence type="ECO:0000259" key="3">
    <source>
        <dbReference type="Pfam" id="PF00561"/>
    </source>
</evidence>
<feature type="domain" description="AB hydrolase-1" evidence="3">
    <location>
        <begin position="235"/>
        <end position="316"/>
    </location>
</feature>
<dbReference type="Pfam" id="PF00561">
    <property type="entry name" value="Abhydrolase_1"/>
    <property type="match status" value="1"/>
</dbReference>
<dbReference type="GO" id="GO:0016787">
    <property type="term" value="F:hydrolase activity"/>
    <property type="evidence" value="ECO:0007669"/>
    <property type="project" value="UniProtKB-KW"/>
</dbReference>
<evidence type="ECO:0000256" key="1">
    <source>
        <dbReference type="ARBA" id="ARBA00010088"/>
    </source>
</evidence>
<organism evidence="5 6">
    <name type="scientific">Echria macrotheca</name>
    <dbReference type="NCBI Taxonomy" id="438768"/>
    <lineage>
        <taxon>Eukaryota</taxon>
        <taxon>Fungi</taxon>
        <taxon>Dikarya</taxon>
        <taxon>Ascomycota</taxon>
        <taxon>Pezizomycotina</taxon>
        <taxon>Sordariomycetes</taxon>
        <taxon>Sordariomycetidae</taxon>
        <taxon>Sordariales</taxon>
        <taxon>Schizotheciaceae</taxon>
        <taxon>Echria</taxon>
    </lineage>
</organism>
<evidence type="ECO:0000313" key="6">
    <source>
        <dbReference type="Proteomes" id="UP001239445"/>
    </source>
</evidence>
<dbReference type="InterPro" id="IPR013595">
    <property type="entry name" value="Pept_S33_TAP-like_C"/>
</dbReference>
<comment type="caution">
    <text evidence="5">The sequence shown here is derived from an EMBL/GenBank/DDBJ whole genome shotgun (WGS) entry which is preliminary data.</text>
</comment>
<evidence type="ECO:0000313" key="5">
    <source>
        <dbReference type="EMBL" id="KAK1750926.1"/>
    </source>
</evidence>
<proteinExistence type="inferred from homology"/>
<name>A0AAJ0F187_9PEZI</name>
<dbReference type="InterPro" id="IPR029058">
    <property type="entry name" value="AB_hydrolase_fold"/>
</dbReference>
<gene>
    <name evidence="5" type="ORF">QBC47DRAFT_308757</name>
</gene>
<dbReference type="InterPro" id="IPR051601">
    <property type="entry name" value="Serine_prot/Carboxylest_S33"/>
</dbReference>
<dbReference type="PANTHER" id="PTHR43248:SF25">
    <property type="entry name" value="AB HYDROLASE-1 DOMAIN-CONTAINING PROTEIN-RELATED"/>
    <property type="match status" value="1"/>
</dbReference>
<feature type="domain" description="Peptidase S33 tripeptidyl aminopeptidase-like C-terminal" evidence="4">
    <location>
        <begin position="441"/>
        <end position="542"/>
    </location>
</feature>
<dbReference type="EMBL" id="MU839844">
    <property type="protein sequence ID" value="KAK1750926.1"/>
    <property type="molecule type" value="Genomic_DNA"/>
</dbReference>
<dbReference type="AlphaFoldDB" id="A0AAJ0F187"/>
<evidence type="ECO:0000256" key="2">
    <source>
        <dbReference type="ARBA" id="ARBA00022801"/>
    </source>
</evidence>
<dbReference type="SUPFAM" id="SSF53474">
    <property type="entry name" value="alpha/beta-Hydrolases"/>
    <property type="match status" value="1"/>
</dbReference>
<comment type="similarity">
    <text evidence="1">Belongs to the peptidase S33 family.</text>
</comment>
<keyword evidence="6" id="KW-1185">Reference proteome</keyword>
<reference evidence="5" key="1">
    <citation type="submission" date="2023-06" db="EMBL/GenBank/DDBJ databases">
        <title>Genome-scale phylogeny and comparative genomics of the fungal order Sordariales.</title>
        <authorList>
            <consortium name="Lawrence Berkeley National Laboratory"/>
            <person name="Hensen N."/>
            <person name="Bonometti L."/>
            <person name="Westerberg I."/>
            <person name="Brannstrom I.O."/>
            <person name="Guillou S."/>
            <person name="Cros-Aarteil S."/>
            <person name="Calhoun S."/>
            <person name="Haridas S."/>
            <person name="Kuo A."/>
            <person name="Mondo S."/>
            <person name="Pangilinan J."/>
            <person name="Riley R."/>
            <person name="Labutti K."/>
            <person name="Andreopoulos B."/>
            <person name="Lipzen A."/>
            <person name="Chen C."/>
            <person name="Yanf M."/>
            <person name="Daum C."/>
            <person name="Ng V."/>
            <person name="Clum A."/>
            <person name="Steindorff A."/>
            <person name="Ohm R."/>
            <person name="Martin F."/>
            <person name="Silar P."/>
            <person name="Natvig D."/>
            <person name="Lalanne C."/>
            <person name="Gautier V."/>
            <person name="Ament-Velasquez S.L."/>
            <person name="Kruys A."/>
            <person name="Hutchinson M.I."/>
            <person name="Powell A.J."/>
            <person name="Barry K."/>
            <person name="Miller A.N."/>
            <person name="Grigoriev I.V."/>
            <person name="Debuchy R."/>
            <person name="Gladieux P."/>
            <person name="Thoren M.H."/>
            <person name="Johannesson H."/>
        </authorList>
    </citation>
    <scope>NUCLEOTIDE SEQUENCE</scope>
    <source>
        <strain evidence="5">PSN4</strain>
    </source>
</reference>
<keyword evidence="2" id="KW-0378">Hydrolase</keyword>
<dbReference type="InterPro" id="IPR000073">
    <property type="entry name" value="AB_hydrolase_1"/>
</dbReference>
<accession>A0AAJ0F187</accession>
<dbReference type="Proteomes" id="UP001239445">
    <property type="component" value="Unassembled WGS sequence"/>
</dbReference>
<protein>
    <submittedName>
        <fullName evidence="5">TAP-like protein-domain-containing protein</fullName>
    </submittedName>
</protein>
<dbReference type="Pfam" id="PF08386">
    <property type="entry name" value="Abhydrolase_4"/>
    <property type="match status" value="1"/>
</dbReference>
<evidence type="ECO:0000259" key="4">
    <source>
        <dbReference type="Pfam" id="PF08386"/>
    </source>
</evidence>
<dbReference type="PANTHER" id="PTHR43248">
    <property type="entry name" value="2-SUCCINYL-6-HYDROXY-2,4-CYCLOHEXADIENE-1-CARBOXYLATE SYNTHASE"/>
    <property type="match status" value="1"/>
</dbReference>